<proteinExistence type="predicted"/>
<organism evidence="2 3">
    <name type="scientific">Desmophyllum pertusum</name>
    <dbReference type="NCBI Taxonomy" id="174260"/>
    <lineage>
        <taxon>Eukaryota</taxon>
        <taxon>Metazoa</taxon>
        <taxon>Cnidaria</taxon>
        <taxon>Anthozoa</taxon>
        <taxon>Hexacorallia</taxon>
        <taxon>Scleractinia</taxon>
        <taxon>Caryophylliina</taxon>
        <taxon>Caryophylliidae</taxon>
        <taxon>Desmophyllum</taxon>
    </lineage>
</organism>
<sequence length="409" mass="47357">MAATMSCSCGAINLDVSDNFCPQCGDRNVSEERQLIEYYFKRGHEYKAIVHLLSKQHGIDMCERTLKSRLQEYGLRRRLPQCDLQQVEERIARQLNGPGCMGGYRSIWHSLRLEGVQVPRNTVEAMVRELDPEGCEVRKAKRLRRRKYSSPGPNFCWHLDGYDKLKPYGFPIHGCIDGWSRRILWLQVARSNNNPEVPASYFIGCVNECGGCPVKVRTDCGTENGIIAAMQCEFRGTLDAHKYGTSPANQRIESWWSFFRRNRSTWWINYFNDLISRELFNPGNEFETEALWYCFSGILQQDLDMVKEHWNTHRIRKSRHDTVAGVPDELYVLPECNGGVDGLLLPIAEEQIHYVFQNLLPQFEDESSVYTEYFDYVLSNCDLEFPSDWEEAEALYLILIEVGGQRNDT</sequence>
<dbReference type="InterPro" id="IPR058913">
    <property type="entry name" value="Integrase_dom_put"/>
</dbReference>
<evidence type="ECO:0000313" key="2">
    <source>
        <dbReference type="EMBL" id="KAJ7376778.1"/>
    </source>
</evidence>
<dbReference type="Proteomes" id="UP001163046">
    <property type="component" value="Unassembled WGS sequence"/>
</dbReference>
<name>A0A9W9Z9X5_9CNID</name>
<dbReference type="AlphaFoldDB" id="A0A9W9Z9X5"/>
<feature type="domain" description="Integrase core" evidence="1">
    <location>
        <begin position="148"/>
        <end position="322"/>
    </location>
</feature>
<accession>A0A9W9Z9X5</accession>
<keyword evidence="3" id="KW-1185">Reference proteome</keyword>
<dbReference type="PANTHER" id="PTHR46791:SF13">
    <property type="entry name" value="CLR5 DOMAIN-CONTAINING PROTEIN"/>
    <property type="match status" value="1"/>
</dbReference>
<protein>
    <recommendedName>
        <fullName evidence="1">Integrase core domain-containing protein</fullName>
    </recommendedName>
</protein>
<evidence type="ECO:0000259" key="1">
    <source>
        <dbReference type="Pfam" id="PF24764"/>
    </source>
</evidence>
<comment type="caution">
    <text evidence="2">The sequence shown here is derived from an EMBL/GenBank/DDBJ whole genome shotgun (WGS) entry which is preliminary data.</text>
</comment>
<reference evidence="2" key="1">
    <citation type="submission" date="2023-01" db="EMBL/GenBank/DDBJ databases">
        <title>Genome assembly of the deep-sea coral Lophelia pertusa.</title>
        <authorList>
            <person name="Herrera S."/>
            <person name="Cordes E."/>
        </authorList>
    </citation>
    <scope>NUCLEOTIDE SEQUENCE</scope>
    <source>
        <strain evidence="2">USNM1676648</strain>
        <tissue evidence="2">Polyp</tissue>
    </source>
</reference>
<dbReference type="PANTHER" id="PTHR46791">
    <property type="entry name" value="EXPRESSED PROTEIN"/>
    <property type="match status" value="1"/>
</dbReference>
<dbReference type="OrthoDB" id="8423312at2759"/>
<dbReference type="Pfam" id="PF24764">
    <property type="entry name" value="rva_4"/>
    <property type="match status" value="1"/>
</dbReference>
<dbReference type="EMBL" id="MU826390">
    <property type="protein sequence ID" value="KAJ7376778.1"/>
    <property type="molecule type" value="Genomic_DNA"/>
</dbReference>
<gene>
    <name evidence="2" type="ORF">OS493_032512</name>
</gene>
<evidence type="ECO:0000313" key="3">
    <source>
        <dbReference type="Proteomes" id="UP001163046"/>
    </source>
</evidence>